<dbReference type="Proteomes" id="UP000095185">
    <property type="component" value="Chromosome"/>
</dbReference>
<dbReference type="SUPFAM" id="SSF53335">
    <property type="entry name" value="S-adenosyl-L-methionine-dependent methyltransferases"/>
    <property type="match status" value="1"/>
</dbReference>
<dbReference type="GO" id="GO:0003676">
    <property type="term" value="F:nucleic acid binding"/>
    <property type="evidence" value="ECO:0007669"/>
    <property type="project" value="InterPro"/>
</dbReference>
<dbReference type="PANTHER" id="PTHR43542">
    <property type="entry name" value="METHYLTRANSFERASE"/>
    <property type="match status" value="1"/>
</dbReference>
<dbReference type="PIRSF" id="PIRSF004553">
    <property type="entry name" value="CHP00095"/>
    <property type="match status" value="1"/>
</dbReference>
<dbReference type="CDD" id="cd02440">
    <property type="entry name" value="AdoMet_MTases"/>
    <property type="match status" value="1"/>
</dbReference>
<evidence type="ECO:0000313" key="4">
    <source>
        <dbReference type="Proteomes" id="UP000095185"/>
    </source>
</evidence>
<dbReference type="Gene3D" id="3.40.50.150">
    <property type="entry name" value="Vaccinia Virus protein VP39"/>
    <property type="match status" value="1"/>
</dbReference>
<accession>A0A1D8CXZ3</accession>
<dbReference type="Pfam" id="PF03602">
    <property type="entry name" value="Cons_hypoth95"/>
    <property type="match status" value="1"/>
</dbReference>
<proteinExistence type="predicted"/>
<organism evidence="3 4">
    <name type="scientific">Chlorobaculum limnaeum</name>
    <dbReference type="NCBI Taxonomy" id="274537"/>
    <lineage>
        <taxon>Bacteria</taxon>
        <taxon>Pseudomonadati</taxon>
        <taxon>Chlorobiota</taxon>
        <taxon>Chlorobiia</taxon>
        <taxon>Chlorobiales</taxon>
        <taxon>Chlorobiaceae</taxon>
        <taxon>Chlorobaculum</taxon>
    </lineage>
</organism>
<dbReference type="RefSeq" id="WP_069809687.1">
    <property type="nucleotide sequence ID" value="NZ_CP017305.1"/>
</dbReference>
<keyword evidence="1" id="KW-0489">Methyltransferase</keyword>
<evidence type="ECO:0000313" key="3">
    <source>
        <dbReference type="EMBL" id="AOS83792.1"/>
    </source>
</evidence>
<protein>
    <submittedName>
        <fullName evidence="3">16S rRNA (Guanine(966)-N(2))-methyltransferase RsmD</fullName>
    </submittedName>
</protein>
<evidence type="ECO:0000256" key="1">
    <source>
        <dbReference type="ARBA" id="ARBA00022603"/>
    </source>
</evidence>
<dbReference type="InterPro" id="IPR029063">
    <property type="entry name" value="SAM-dependent_MTases_sf"/>
</dbReference>
<dbReference type="PROSITE" id="PS00092">
    <property type="entry name" value="N6_MTASE"/>
    <property type="match status" value="1"/>
</dbReference>
<keyword evidence="4" id="KW-1185">Reference proteome</keyword>
<dbReference type="InterPro" id="IPR002052">
    <property type="entry name" value="DNA_methylase_N6_adenine_CS"/>
</dbReference>
<dbReference type="KEGG" id="clz:BIU88_06285"/>
<gene>
    <name evidence="3" type="ORF">BIU88_06285</name>
</gene>
<evidence type="ECO:0000256" key="2">
    <source>
        <dbReference type="ARBA" id="ARBA00022679"/>
    </source>
</evidence>
<dbReference type="GO" id="GO:0031167">
    <property type="term" value="P:rRNA methylation"/>
    <property type="evidence" value="ECO:0007669"/>
    <property type="project" value="InterPro"/>
</dbReference>
<dbReference type="PANTHER" id="PTHR43542:SF1">
    <property type="entry name" value="METHYLTRANSFERASE"/>
    <property type="match status" value="1"/>
</dbReference>
<name>A0A1D8CXZ3_CHLLM</name>
<reference evidence="3" key="1">
    <citation type="submission" date="2016-09" db="EMBL/GenBank/DDBJ databases">
        <title>Genome sequence of Chlorobaculum limnaeum.</title>
        <authorList>
            <person name="Liu Z."/>
            <person name="Tank M."/>
            <person name="Bryant D.A."/>
        </authorList>
    </citation>
    <scope>NUCLEOTIDE SEQUENCE [LARGE SCALE GENOMIC DNA]</scope>
    <source>
        <strain evidence="3">DSM 1677</strain>
    </source>
</reference>
<dbReference type="STRING" id="274537.BIU88_06285"/>
<dbReference type="GO" id="GO:0008168">
    <property type="term" value="F:methyltransferase activity"/>
    <property type="evidence" value="ECO:0007669"/>
    <property type="project" value="UniProtKB-KW"/>
</dbReference>
<dbReference type="OrthoDB" id="9803017at2"/>
<dbReference type="AlphaFoldDB" id="A0A1D8CXZ3"/>
<sequence>MQVQAGRYRGRKIRHLPSRDIRPCSSRVKKSLFDTLAARLDFDGIEVLDLFAGFGNLGFEALSRGARSACFVEQNRQALETMKATAADIGAGASVRFVMADVTAFLKRQEGPFDLVFCDPPYRWEDYEHLIRSILDTGLLAPEGLLLMEHHASHDFSHSRGYLFHKDYGTTRVSFFTPEPGAHE</sequence>
<dbReference type="EMBL" id="CP017305">
    <property type="protein sequence ID" value="AOS83792.1"/>
    <property type="molecule type" value="Genomic_DNA"/>
</dbReference>
<dbReference type="NCBIfam" id="TIGR00095">
    <property type="entry name" value="16S rRNA (guanine(966)-N(2))-methyltransferase RsmD"/>
    <property type="match status" value="1"/>
</dbReference>
<keyword evidence="2" id="KW-0808">Transferase</keyword>
<dbReference type="InterPro" id="IPR004398">
    <property type="entry name" value="RNA_MeTrfase_RsmD"/>
</dbReference>